<protein>
    <submittedName>
        <fullName evidence="2">Uncharacterized protein</fullName>
    </submittedName>
</protein>
<sequence length="93" mass="10769">MRKTSTEHCSNSEQTGGLPKKQQRKLFGVGEPTGKKRSCLERTPNEDQVMKHEDRHLLIIPDLEPVYQGTGRSCKEEHHSSGERNQVFLHRFR</sequence>
<evidence type="ECO:0000313" key="2">
    <source>
        <dbReference type="EMBL" id="KAF2894893.1"/>
    </source>
</evidence>
<evidence type="ECO:0000313" key="3">
    <source>
        <dbReference type="Proteomes" id="UP000801492"/>
    </source>
</evidence>
<organism evidence="2 3">
    <name type="scientific">Ignelater luminosus</name>
    <name type="common">Cucubano</name>
    <name type="synonym">Pyrophorus luminosus</name>
    <dbReference type="NCBI Taxonomy" id="2038154"/>
    <lineage>
        <taxon>Eukaryota</taxon>
        <taxon>Metazoa</taxon>
        <taxon>Ecdysozoa</taxon>
        <taxon>Arthropoda</taxon>
        <taxon>Hexapoda</taxon>
        <taxon>Insecta</taxon>
        <taxon>Pterygota</taxon>
        <taxon>Neoptera</taxon>
        <taxon>Endopterygota</taxon>
        <taxon>Coleoptera</taxon>
        <taxon>Polyphaga</taxon>
        <taxon>Elateriformia</taxon>
        <taxon>Elateroidea</taxon>
        <taxon>Elateridae</taxon>
        <taxon>Agrypninae</taxon>
        <taxon>Pyrophorini</taxon>
        <taxon>Ignelater</taxon>
    </lineage>
</organism>
<comment type="caution">
    <text evidence="2">The sequence shown here is derived from an EMBL/GenBank/DDBJ whole genome shotgun (WGS) entry which is preliminary data.</text>
</comment>
<keyword evidence="3" id="KW-1185">Reference proteome</keyword>
<dbReference type="Proteomes" id="UP000801492">
    <property type="component" value="Unassembled WGS sequence"/>
</dbReference>
<gene>
    <name evidence="2" type="ORF">ILUMI_11281</name>
</gene>
<dbReference type="EMBL" id="VTPC01006464">
    <property type="protein sequence ID" value="KAF2894893.1"/>
    <property type="molecule type" value="Genomic_DNA"/>
</dbReference>
<proteinExistence type="predicted"/>
<name>A0A8K0CW84_IGNLU</name>
<evidence type="ECO:0000256" key="1">
    <source>
        <dbReference type="SAM" id="MobiDB-lite"/>
    </source>
</evidence>
<dbReference type="AlphaFoldDB" id="A0A8K0CW84"/>
<feature type="region of interest" description="Disordered" evidence="1">
    <location>
        <begin position="69"/>
        <end position="93"/>
    </location>
</feature>
<reference evidence="2" key="1">
    <citation type="submission" date="2019-08" db="EMBL/GenBank/DDBJ databases">
        <title>The genome of the North American firefly Photinus pyralis.</title>
        <authorList>
            <consortium name="Photinus pyralis genome working group"/>
            <person name="Fallon T.R."/>
            <person name="Sander Lower S.E."/>
            <person name="Weng J.-K."/>
        </authorList>
    </citation>
    <scope>NUCLEOTIDE SEQUENCE</scope>
    <source>
        <strain evidence="2">TRF0915ILg1</strain>
        <tissue evidence="2">Whole body</tissue>
    </source>
</reference>
<accession>A0A8K0CW84</accession>
<feature type="compositionally biased region" description="Basic and acidic residues" evidence="1">
    <location>
        <begin position="73"/>
        <end position="82"/>
    </location>
</feature>
<feature type="region of interest" description="Disordered" evidence="1">
    <location>
        <begin position="1"/>
        <end position="46"/>
    </location>
</feature>